<organism evidence="1 2">
    <name type="scientific">Citrobacter koseri (strain ATCC BAA-895 / CDC 4225-83 / SGSC4696)</name>
    <dbReference type="NCBI Taxonomy" id="290338"/>
    <lineage>
        <taxon>Bacteria</taxon>
        <taxon>Pseudomonadati</taxon>
        <taxon>Pseudomonadota</taxon>
        <taxon>Gammaproteobacteria</taxon>
        <taxon>Enterobacterales</taxon>
        <taxon>Enterobacteriaceae</taxon>
        <taxon>Citrobacter</taxon>
    </lineage>
</organism>
<dbReference type="KEGG" id="cko:CKO_04779"/>
<evidence type="ECO:0000313" key="2">
    <source>
        <dbReference type="Proteomes" id="UP000008148"/>
    </source>
</evidence>
<reference evidence="1 2" key="1">
    <citation type="submission" date="2007-08" db="EMBL/GenBank/DDBJ databases">
        <authorList>
            <consortium name="The Citrobacter koseri Genome Sequencing Project"/>
            <person name="McClelland M."/>
            <person name="Sanderson E.K."/>
            <person name="Porwollik S."/>
            <person name="Spieth J."/>
            <person name="Clifton W.S."/>
            <person name="Latreille P."/>
            <person name="Courtney L."/>
            <person name="Wang C."/>
            <person name="Pepin K."/>
            <person name="Bhonagiri V."/>
            <person name="Nash W."/>
            <person name="Johnson M."/>
            <person name="Thiruvilangam P."/>
            <person name="Wilson R."/>
        </authorList>
    </citation>
    <scope>NUCLEOTIDE SEQUENCE [LARGE SCALE GENOMIC DNA]</scope>
    <source>
        <strain evidence="2">ATCC BAA-895 / CDC 4225-83 / SGSC4696</strain>
    </source>
</reference>
<accession>A8AQR1</accession>
<sequence length="383" mass="43640">MLFVVCRMAAQAPYPAYRENAICRPDKRSAIRQSASHFRHRLRKTLHPFVNIRLFHHQRRGKAHDIRPGIQHHNAFMRASVKEIPRPTFVLRLQFRANQQPHAANIAENVILLVNLLQMLNKPLAFSLNTAQHVRRIDDIERGPGNSAGQRVAAVGGTVRPNVERGRNLLRGQHSADREAAAQRFRTGKNIRRHAVVHIGEQIAGAPHTTLNFIKHQQRLMPIAQLAQALQKRWRCGGDAAFSLDRLHHHRAGMVIHHRFHRVQVVERNMDDIRRFRAKSVGILRLTTNGNGKQRAAMKSVMEGDDFGFKRAMTHAGIVARQFEGGFVGFGAGVHKQHALGEGRVDKLTPQTQRRFVSKNVAGVPQRFTLRFQRLHQRRMAMP</sequence>
<dbReference type="STRING" id="290338.CKO_04779"/>
<gene>
    <name evidence="1" type="ordered locus">CKO_04779</name>
</gene>
<dbReference type="AlphaFoldDB" id="A8AQR1"/>
<name>A8AQR1_CITK8</name>
<dbReference type="EMBL" id="CP000822">
    <property type="protein sequence ID" value="ABV15824.1"/>
    <property type="molecule type" value="Genomic_DNA"/>
</dbReference>
<dbReference type="Proteomes" id="UP000008148">
    <property type="component" value="Chromosome"/>
</dbReference>
<protein>
    <submittedName>
        <fullName evidence="1">Uncharacterized protein</fullName>
    </submittedName>
</protein>
<dbReference type="HOGENOM" id="CLU_721000_0_0_6"/>
<proteinExistence type="predicted"/>
<evidence type="ECO:0000313" key="1">
    <source>
        <dbReference type="EMBL" id="ABV15824.1"/>
    </source>
</evidence>
<keyword evidence="2" id="KW-1185">Reference proteome</keyword>